<sequence length="37" mass="4092">MLDLSLGDQILNGAGHVFNWHLRINAMLIKQVDAVST</sequence>
<organism evidence="1 2">
    <name type="scientific">Pseudomonas syringae pv. actinidiae</name>
    <dbReference type="NCBI Taxonomy" id="103796"/>
    <lineage>
        <taxon>Bacteria</taxon>
        <taxon>Pseudomonadati</taxon>
        <taxon>Pseudomonadota</taxon>
        <taxon>Gammaproteobacteria</taxon>
        <taxon>Pseudomonadales</taxon>
        <taxon>Pseudomonadaceae</taxon>
        <taxon>Pseudomonas</taxon>
        <taxon>Pseudomonas syringae</taxon>
    </lineage>
</organism>
<protein>
    <submittedName>
        <fullName evidence="1">Uncharacterized protein</fullName>
    </submittedName>
</protein>
<name>A0A2V0Q698_PSESF</name>
<evidence type="ECO:0000313" key="2">
    <source>
        <dbReference type="Proteomes" id="UP000247480"/>
    </source>
</evidence>
<reference evidence="1 2" key="1">
    <citation type="submission" date="2018-04" db="EMBL/GenBank/DDBJ databases">
        <title>Draft genome sequence of Pseudomonas syringae pv. actinidiae biovar 1 strains isolated from kiwifruit in Kagawa prefecture.</title>
        <authorList>
            <person name="Tabuchi M."/>
            <person name="Saito M."/>
            <person name="Fujiwara S."/>
            <person name="Sasa N."/>
            <person name="Akimitsu K."/>
            <person name="Gomi K."/>
            <person name="Konishi-Sugita S."/>
            <person name="Hamano K."/>
            <person name="Kataoka I."/>
        </authorList>
    </citation>
    <scope>NUCLEOTIDE SEQUENCE [LARGE SCALE GENOMIC DNA]</scope>
    <source>
        <strain evidence="1 2">MAFF212206</strain>
    </source>
</reference>
<gene>
    <name evidence="1" type="ORF">KPSA1_01338</name>
</gene>
<comment type="caution">
    <text evidence="1">The sequence shown here is derived from an EMBL/GenBank/DDBJ whole genome shotgun (WGS) entry which is preliminary data.</text>
</comment>
<evidence type="ECO:0000313" key="1">
    <source>
        <dbReference type="EMBL" id="GBH07974.1"/>
    </source>
</evidence>
<dbReference type="Proteomes" id="UP000247480">
    <property type="component" value="Unassembled WGS sequence"/>
</dbReference>
<accession>A0A2V0Q698</accession>
<dbReference type="AlphaFoldDB" id="A0A2V0Q698"/>
<proteinExistence type="predicted"/>
<dbReference type="EMBL" id="BGJZ01000064">
    <property type="protein sequence ID" value="GBH07974.1"/>
    <property type="molecule type" value="Genomic_DNA"/>
</dbReference>